<dbReference type="Proteomes" id="UP000019464">
    <property type="component" value="Unassembled WGS sequence"/>
</dbReference>
<dbReference type="AlphaFoldDB" id="W9UV23"/>
<comment type="caution">
    <text evidence="1">The sequence shown here is derived from an EMBL/GenBank/DDBJ whole genome shotgun (WGS) entry which is preliminary data.</text>
</comment>
<evidence type="ECO:0008006" key="3">
    <source>
        <dbReference type="Google" id="ProtNLM"/>
    </source>
</evidence>
<organism evidence="1 2">
    <name type="scientific">Nitrincola nitratireducens</name>
    <dbReference type="NCBI Taxonomy" id="1229521"/>
    <lineage>
        <taxon>Bacteria</taxon>
        <taxon>Pseudomonadati</taxon>
        <taxon>Pseudomonadota</taxon>
        <taxon>Gammaproteobacteria</taxon>
        <taxon>Oceanospirillales</taxon>
        <taxon>Oceanospirillaceae</taxon>
        <taxon>Nitrincola</taxon>
    </lineage>
</organism>
<dbReference type="OrthoDB" id="9800421at2"/>
<name>W9UV23_9GAMM</name>
<protein>
    <recommendedName>
        <fullName evidence="3">Oxidoreductase</fullName>
    </recommendedName>
</protein>
<sequence length="161" mass="18005">MPLIINRERVQDSWVLVSPEDGADFIEQASGHELLLVPFEYIEAADALSPKQLGVQVTGDVEVGQIVPWLSKLSLIAIEFPVFRDGRGFSLARQLRRVGYTGELRAVGDVGRDRLGYLERCGFNAFLIADEIYSDEALHAFSEISVHYQGCADDPRPIYHQ</sequence>
<dbReference type="RefSeq" id="WP_036510395.1">
    <property type="nucleotide sequence ID" value="NZ_AONB01000008.1"/>
</dbReference>
<gene>
    <name evidence="1" type="ORF">D791_01884</name>
</gene>
<evidence type="ECO:0000313" key="1">
    <source>
        <dbReference type="EMBL" id="EXJ11098.1"/>
    </source>
</evidence>
<reference evidence="2" key="1">
    <citation type="submission" date="2012-11" db="EMBL/GenBank/DDBJ databases">
        <authorList>
            <person name="Singh A."/>
            <person name="Pinnaka A.K."/>
            <person name="Vaidya B."/>
        </authorList>
    </citation>
    <scope>NUCLEOTIDE SEQUENCE [LARGE SCALE GENOMIC DNA]</scope>
    <source>
        <strain evidence="2">AK23</strain>
    </source>
</reference>
<accession>W9UV23</accession>
<dbReference type="InterPro" id="IPR008318">
    <property type="entry name" value="UCP030820"/>
</dbReference>
<dbReference type="PATRIC" id="fig|1229521.3.peg.1911"/>
<reference evidence="1 2" key="2">
    <citation type="journal article" date="2015" name="Syst. Appl. Microbiol.">
        <title>Nitrincola nitratireducens sp. nov. isolated from a haloalkaline crater lake.</title>
        <authorList>
            <person name="Singh A."/>
            <person name="Vaidya B."/>
            <person name="Tanuku N.R."/>
            <person name="Pinnaka A.K."/>
        </authorList>
    </citation>
    <scope>NUCLEOTIDE SEQUENCE [LARGE SCALE GENOMIC DNA]</scope>
    <source>
        <strain evidence="1 2">AK23</strain>
    </source>
</reference>
<dbReference type="STRING" id="1229521.D791_01884"/>
<dbReference type="EMBL" id="AONB01000008">
    <property type="protein sequence ID" value="EXJ11098.1"/>
    <property type="molecule type" value="Genomic_DNA"/>
</dbReference>
<keyword evidence="2" id="KW-1185">Reference proteome</keyword>
<dbReference type="Pfam" id="PF06073">
    <property type="entry name" value="DUF934"/>
    <property type="match status" value="1"/>
</dbReference>
<dbReference type="PIRSF" id="PIRSF030820">
    <property type="entry name" value="UCP030820"/>
    <property type="match status" value="1"/>
</dbReference>
<proteinExistence type="predicted"/>
<evidence type="ECO:0000313" key="2">
    <source>
        <dbReference type="Proteomes" id="UP000019464"/>
    </source>
</evidence>